<sequence length="321" mass="36128">MDEFDRRLDPYRPELLAHCYRMLGSVHDAEDLVQETCLRAWRAKDQYDESRSSLRTWLYRIATNACLTALKGRSSRPLPSGLVTESDPRRPFVHGGEITWLQPLPDSSLRRVEPETATIDRGSLRLAFVAAVQHLSARQRAVLILREVLDFSALEAAEILSTTTASVNSSLQRARARLKEVGISEEQVAEPSEAEQRAWIDKYLKAFENADVEGLKQLLTDDVIMEMPPMVNWFTGRENYGVFMDWVFAANGTQWRFLPVGANGQPAFAAYNLGPSGTYELHTLQVLTVTRNGISRTSVFRDAEVFASFELPAVHPFPGAR</sequence>
<evidence type="ECO:0000256" key="3">
    <source>
        <dbReference type="ARBA" id="ARBA00023015"/>
    </source>
</evidence>
<proteinExistence type="inferred from homology"/>
<dbReference type="Proteomes" id="UP000017746">
    <property type="component" value="Chromosome"/>
</dbReference>
<dbReference type="Gene3D" id="1.10.1740.10">
    <property type="match status" value="1"/>
</dbReference>
<dbReference type="InterPro" id="IPR032710">
    <property type="entry name" value="NTF2-like_dom_sf"/>
</dbReference>
<evidence type="ECO:0000313" key="11">
    <source>
        <dbReference type="EMBL" id="AGZ43956.1"/>
    </source>
</evidence>
<dbReference type="InterPro" id="IPR013325">
    <property type="entry name" value="RNA_pol_sigma_r2"/>
</dbReference>
<accession>U5W7N0</accession>
<dbReference type="KEGG" id="afs:AFR_28475"/>
<dbReference type="Pfam" id="PF12680">
    <property type="entry name" value="SnoaL_2"/>
    <property type="match status" value="1"/>
</dbReference>
<comment type="similarity">
    <text evidence="1 7">Belongs to the sigma-70 factor family. ECF subfamily.</text>
</comment>
<dbReference type="SUPFAM" id="SSF54427">
    <property type="entry name" value="NTF2-like"/>
    <property type="match status" value="1"/>
</dbReference>
<evidence type="ECO:0000256" key="2">
    <source>
        <dbReference type="ARBA" id="ARBA00011344"/>
    </source>
</evidence>
<keyword evidence="5 7" id="KW-0238">DNA-binding</keyword>
<dbReference type="HOGENOM" id="CLU_043648_0_0_11"/>
<gene>
    <name evidence="11" type="ORF">AFR_28475</name>
</gene>
<feature type="domain" description="RNA polymerase sigma factor 70 region 4 type 2" evidence="9">
    <location>
        <begin position="126"/>
        <end position="178"/>
    </location>
</feature>
<dbReference type="PANTHER" id="PTHR43133:SF65">
    <property type="entry name" value="ECF RNA POLYMERASE SIGMA FACTOR SIGG"/>
    <property type="match status" value="1"/>
</dbReference>
<dbReference type="Pfam" id="PF04542">
    <property type="entry name" value="Sigma70_r2"/>
    <property type="match status" value="1"/>
</dbReference>
<evidence type="ECO:0000256" key="5">
    <source>
        <dbReference type="ARBA" id="ARBA00023125"/>
    </source>
</evidence>
<evidence type="ECO:0000259" key="8">
    <source>
        <dbReference type="Pfam" id="PF04542"/>
    </source>
</evidence>
<dbReference type="OrthoDB" id="6689546at2"/>
<dbReference type="NCBIfam" id="TIGR02960">
    <property type="entry name" value="SigX5"/>
    <property type="match status" value="1"/>
</dbReference>
<dbReference type="InterPro" id="IPR013249">
    <property type="entry name" value="RNA_pol_sigma70_r4_t2"/>
</dbReference>
<dbReference type="InterPro" id="IPR037401">
    <property type="entry name" value="SnoaL-like"/>
</dbReference>
<evidence type="ECO:0000259" key="9">
    <source>
        <dbReference type="Pfam" id="PF08281"/>
    </source>
</evidence>
<dbReference type="PROSITE" id="PS01063">
    <property type="entry name" value="SIGMA70_ECF"/>
    <property type="match status" value="1"/>
</dbReference>
<dbReference type="SUPFAM" id="SSF88946">
    <property type="entry name" value="Sigma2 domain of RNA polymerase sigma factors"/>
    <property type="match status" value="1"/>
</dbReference>
<dbReference type="NCBIfam" id="TIGR02937">
    <property type="entry name" value="sigma70-ECF"/>
    <property type="match status" value="1"/>
</dbReference>
<dbReference type="CDD" id="cd06171">
    <property type="entry name" value="Sigma70_r4"/>
    <property type="match status" value="1"/>
</dbReference>
<feature type="domain" description="SnoaL-like" evidence="10">
    <location>
        <begin position="201"/>
        <end position="293"/>
    </location>
</feature>
<dbReference type="GO" id="GO:0003677">
    <property type="term" value="F:DNA binding"/>
    <property type="evidence" value="ECO:0007669"/>
    <property type="project" value="UniProtKB-KW"/>
</dbReference>
<dbReference type="Gene3D" id="3.10.450.50">
    <property type="match status" value="1"/>
</dbReference>
<keyword evidence="6 7" id="KW-0804">Transcription</keyword>
<dbReference type="PANTHER" id="PTHR43133">
    <property type="entry name" value="RNA POLYMERASE ECF-TYPE SIGMA FACTO"/>
    <property type="match status" value="1"/>
</dbReference>
<dbReference type="GO" id="GO:0006352">
    <property type="term" value="P:DNA-templated transcription initiation"/>
    <property type="evidence" value="ECO:0007669"/>
    <property type="project" value="InterPro"/>
</dbReference>
<keyword evidence="11" id="KW-0808">Transferase</keyword>
<dbReference type="InterPro" id="IPR013324">
    <property type="entry name" value="RNA_pol_sigma_r3/r4-like"/>
</dbReference>
<evidence type="ECO:0000313" key="12">
    <source>
        <dbReference type="Proteomes" id="UP000017746"/>
    </source>
</evidence>
<evidence type="ECO:0000256" key="7">
    <source>
        <dbReference type="RuleBase" id="RU000716"/>
    </source>
</evidence>
<feature type="domain" description="RNA polymerase sigma-70 region 2" evidence="8">
    <location>
        <begin position="10"/>
        <end position="74"/>
    </location>
</feature>
<dbReference type="GO" id="GO:0016779">
    <property type="term" value="F:nucleotidyltransferase activity"/>
    <property type="evidence" value="ECO:0007669"/>
    <property type="project" value="UniProtKB-KW"/>
</dbReference>
<keyword evidence="12" id="KW-1185">Reference proteome</keyword>
<dbReference type="Pfam" id="PF08281">
    <property type="entry name" value="Sigma70_r4_2"/>
    <property type="match status" value="1"/>
</dbReference>
<dbReference type="GO" id="GO:0006950">
    <property type="term" value="P:response to stress"/>
    <property type="evidence" value="ECO:0007669"/>
    <property type="project" value="UniProtKB-ARBA"/>
</dbReference>
<keyword evidence="11" id="KW-0548">Nucleotidyltransferase</keyword>
<protein>
    <recommendedName>
        <fullName evidence="7">RNA polymerase sigma factor</fullName>
    </recommendedName>
</protein>
<dbReference type="InterPro" id="IPR007627">
    <property type="entry name" value="RNA_pol_sigma70_r2"/>
</dbReference>
<dbReference type="InterPro" id="IPR000838">
    <property type="entry name" value="RNA_pol_sigma70_ECF_CS"/>
</dbReference>
<dbReference type="InterPro" id="IPR014284">
    <property type="entry name" value="RNA_pol_sigma-70_dom"/>
</dbReference>
<dbReference type="EMBL" id="CP006272">
    <property type="protein sequence ID" value="AGZ43956.1"/>
    <property type="molecule type" value="Genomic_DNA"/>
</dbReference>
<dbReference type="AlphaFoldDB" id="U5W7N0"/>
<dbReference type="RefSeq" id="WP_023560293.1">
    <property type="nucleotide sequence ID" value="NC_022657.1"/>
</dbReference>
<keyword evidence="4 7" id="KW-0731">Sigma factor</keyword>
<name>U5W7N0_9ACTN</name>
<dbReference type="PATRIC" id="fig|1246995.3.peg.5773"/>
<dbReference type="Gene3D" id="1.10.10.10">
    <property type="entry name" value="Winged helix-like DNA-binding domain superfamily/Winged helix DNA-binding domain"/>
    <property type="match status" value="1"/>
</dbReference>
<keyword evidence="3 7" id="KW-0805">Transcription regulation</keyword>
<dbReference type="InterPro" id="IPR036388">
    <property type="entry name" value="WH-like_DNA-bd_sf"/>
</dbReference>
<comment type="subunit">
    <text evidence="2">Interacts transiently with the RNA polymerase catalytic core formed by RpoA, RpoB, RpoC and RpoZ (2 alpha, 1 beta, 1 beta' and 1 omega subunit) to form the RNA polymerase holoenzyme that can initiate transcription.</text>
</comment>
<dbReference type="STRING" id="1246995.AFR_28475"/>
<dbReference type="InterPro" id="IPR039425">
    <property type="entry name" value="RNA_pol_sigma-70-like"/>
</dbReference>
<evidence type="ECO:0000256" key="4">
    <source>
        <dbReference type="ARBA" id="ARBA00023082"/>
    </source>
</evidence>
<evidence type="ECO:0000256" key="1">
    <source>
        <dbReference type="ARBA" id="ARBA00010641"/>
    </source>
</evidence>
<organism evidence="11 12">
    <name type="scientific">Actinoplanes friuliensis DSM 7358</name>
    <dbReference type="NCBI Taxonomy" id="1246995"/>
    <lineage>
        <taxon>Bacteria</taxon>
        <taxon>Bacillati</taxon>
        <taxon>Actinomycetota</taxon>
        <taxon>Actinomycetes</taxon>
        <taxon>Micromonosporales</taxon>
        <taxon>Micromonosporaceae</taxon>
        <taxon>Actinoplanes</taxon>
    </lineage>
</organism>
<dbReference type="eggNOG" id="COG1595">
    <property type="taxonomic scope" value="Bacteria"/>
</dbReference>
<dbReference type="GO" id="GO:0016987">
    <property type="term" value="F:sigma factor activity"/>
    <property type="evidence" value="ECO:0007669"/>
    <property type="project" value="UniProtKB-KW"/>
</dbReference>
<evidence type="ECO:0000259" key="10">
    <source>
        <dbReference type="Pfam" id="PF12680"/>
    </source>
</evidence>
<reference evidence="11 12" key="1">
    <citation type="journal article" date="2014" name="J. Biotechnol.">
        <title>Complete genome sequence of the actinobacterium Actinoplanes friuliensis HAG 010964, producer of the lipopeptide antibiotic friulimycin.</title>
        <authorList>
            <person name="Ruckert C."/>
            <person name="Szczepanowski R."/>
            <person name="Albersmeier A."/>
            <person name="Goesmann A."/>
            <person name="Fischer N."/>
            <person name="Steinkamper A."/>
            <person name="Puhler A."/>
            <person name="Biener R."/>
            <person name="Schwartz D."/>
            <person name="Kalinowski J."/>
        </authorList>
    </citation>
    <scope>NUCLEOTIDE SEQUENCE [LARGE SCALE GENOMIC DNA]</scope>
    <source>
        <strain evidence="11 12">DSM 7358</strain>
    </source>
</reference>
<dbReference type="SUPFAM" id="SSF88659">
    <property type="entry name" value="Sigma3 and sigma4 domains of RNA polymerase sigma factors"/>
    <property type="match status" value="1"/>
</dbReference>
<dbReference type="InterPro" id="IPR014305">
    <property type="entry name" value="RNA_pol_sigma-G_actinobac"/>
</dbReference>
<dbReference type="NCBIfam" id="NF006089">
    <property type="entry name" value="PRK08241.1"/>
    <property type="match status" value="1"/>
</dbReference>
<evidence type="ECO:0000256" key="6">
    <source>
        <dbReference type="ARBA" id="ARBA00023163"/>
    </source>
</evidence>